<feature type="coiled-coil region" evidence="1">
    <location>
        <begin position="17"/>
        <end position="81"/>
    </location>
</feature>
<dbReference type="Proteomes" id="UP001152484">
    <property type="component" value="Unassembled WGS sequence"/>
</dbReference>
<organism evidence="2 3">
    <name type="scientific">Cuscuta europaea</name>
    <name type="common">European dodder</name>
    <dbReference type="NCBI Taxonomy" id="41803"/>
    <lineage>
        <taxon>Eukaryota</taxon>
        <taxon>Viridiplantae</taxon>
        <taxon>Streptophyta</taxon>
        <taxon>Embryophyta</taxon>
        <taxon>Tracheophyta</taxon>
        <taxon>Spermatophyta</taxon>
        <taxon>Magnoliopsida</taxon>
        <taxon>eudicotyledons</taxon>
        <taxon>Gunneridae</taxon>
        <taxon>Pentapetalae</taxon>
        <taxon>asterids</taxon>
        <taxon>lamiids</taxon>
        <taxon>Solanales</taxon>
        <taxon>Convolvulaceae</taxon>
        <taxon>Cuscuteae</taxon>
        <taxon>Cuscuta</taxon>
        <taxon>Cuscuta subgen. Cuscuta</taxon>
    </lineage>
</organism>
<name>A0A9P0ZNK5_CUSEU</name>
<keyword evidence="1" id="KW-0175">Coiled coil</keyword>
<keyword evidence="3" id="KW-1185">Reference proteome</keyword>
<reference evidence="2" key="1">
    <citation type="submission" date="2022-07" db="EMBL/GenBank/DDBJ databases">
        <authorList>
            <person name="Macas J."/>
            <person name="Novak P."/>
            <person name="Neumann P."/>
        </authorList>
    </citation>
    <scope>NUCLEOTIDE SEQUENCE</scope>
</reference>
<gene>
    <name evidence="2" type="ORF">CEURO_LOCUS16776</name>
</gene>
<dbReference type="EMBL" id="CAMAPE010000047">
    <property type="protein sequence ID" value="CAH9105012.1"/>
    <property type="molecule type" value="Genomic_DNA"/>
</dbReference>
<comment type="caution">
    <text evidence="2">The sequence shown here is derived from an EMBL/GenBank/DDBJ whole genome shotgun (WGS) entry which is preliminary data.</text>
</comment>
<sequence>MGLCEHLQRDEQLRNAKIAADEENASLRKKVADLEETLRSVTEGADQRLEAVKAEGRAEGKTEAETVAREAAQAAAEATERAKIEAVGVAEKSTVDAFVAEGWMAEDRNEWVSSVVE</sequence>
<proteinExistence type="predicted"/>
<evidence type="ECO:0000313" key="2">
    <source>
        <dbReference type="EMBL" id="CAH9105012.1"/>
    </source>
</evidence>
<evidence type="ECO:0000313" key="3">
    <source>
        <dbReference type="Proteomes" id="UP001152484"/>
    </source>
</evidence>
<dbReference type="AlphaFoldDB" id="A0A9P0ZNK5"/>
<protein>
    <submittedName>
        <fullName evidence="2">Uncharacterized protein</fullName>
    </submittedName>
</protein>
<accession>A0A9P0ZNK5</accession>
<evidence type="ECO:0000256" key="1">
    <source>
        <dbReference type="SAM" id="Coils"/>
    </source>
</evidence>